<dbReference type="Pfam" id="PF01047">
    <property type="entry name" value="MarR"/>
    <property type="match status" value="1"/>
</dbReference>
<evidence type="ECO:0000313" key="5">
    <source>
        <dbReference type="EMBL" id="PNT95740.1"/>
    </source>
</evidence>
<evidence type="ECO:0000256" key="3">
    <source>
        <dbReference type="ARBA" id="ARBA00023163"/>
    </source>
</evidence>
<sequence>MSQIQHLSRRVFEKLLKESGVDIFNGAQGRILYVLWEHGQLTITEIGRLTSLAKTTLTSMLDRMEAGGLIVRIPDKRNRRQIFISVTEKANEYREKYDWISDKMSEIFYDGFTDDEIIGFESQLRRIIKNLEKEGV</sequence>
<evidence type="ECO:0000256" key="1">
    <source>
        <dbReference type="ARBA" id="ARBA00023015"/>
    </source>
</evidence>
<dbReference type="Gene3D" id="1.10.10.10">
    <property type="entry name" value="Winged helix-like DNA-binding domain superfamily/Winged helix DNA-binding domain"/>
    <property type="match status" value="1"/>
</dbReference>
<keyword evidence="3" id="KW-0804">Transcription</keyword>
<comment type="caution">
    <text evidence="5">The sequence shown here is derived from an EMBL/GenBank/DDBJ whole genome shotgun (WGS) entry which is preliminary data.</text>
</comment>
<dbReference type="AlphaFoldDB" id="A0A2K2F6A9"/>
<proteinExistence type="predicted"/>
<evidence type="ECO:0000256" key="2">
    <source>
        <dbReference type="ARBA" id="ARBA00023125"/>
    </source>
</evidence>
<dbReference type="PRINTS" id="PR00598">
    <property type="entry name" value="HTHMARR"/>
</dbReference>
<dbReference type="SUPFAM" id="SSF46785">
    <property type="entry name" value="Winged helix' DNA-binding domain"/>
    <property type="match status" value="1"/>
</dbReference>
<dbReference type="KEGG" id="cthd:CDO33_12660"/>
<dbReference type="SMART" id="SM00347">
    <property type="entry name" value="HTH_MARR"/>
    <property type="match status" value="1"/>
</dbReference>
<evidence type="ECO:0000259" key="4">
    <source>
        <dbReference type="PROSITE" id="PS50995"/>
    </source>
</evidence>
<dbReference type="Proteomes" id="UP000236151">
    <property type="component" value="Unassembled WGS sequence"/>
</dbReference>
<dbReference type="InterPro" id="IPR036388">
    <property type="entry name" value="WH-like_DNA-bd_sf"/>
</dbReference>
<keyword evidence="2" id="KW-0238">DNA-binding</keyword>
<gene>
    <name evidence="5" type="ORF">CDQ84_16485</name>
</gene>
<keyword evidence="6" id="KW-1185">Reference proteome</keyword>
<dbReference type="InterPro" id="IPR036390">
    <property type="entry name" value="WH_DNA-bd_sf"/>
</dbReference>
<accession>A0A2K2F6A9</accession>
<keyword evidence="1" id="KW-0805">Transcription regulation</keyword>
<name>A0A2K2F6A9_9CLOT</name>
<dbReference type="GO" id="GO:0003677">
    <property type="term" value="F:DNA binding"/>
    <property type="evidence" value="ECO:0007669"/>
    <property type="project" value="UniProtKB-KW"/>
</dbReference>
<protein>
    <submittedName>
        <fullName evidence="5">MarR family transcriptional regulator</fullName>
    </submittedName>
</protein>
<dbReference type="InterPro" id="IPR023187">
    <property type="entry name" value="Tscrpt_reg_MarR-type_CS"/>
</dbReference>
<dbReference type="EMBL" id="NIOJ01000060">
    <property type="protein sequence ID" value="PNT95740.1"/>
    <property type="molecule type" value="Genomic_DNA"/>
</dbReference>
<reference evidence="5 6" key="1">
    <citation type="submission" date="2017-06" db="EMBL/GenBank/DDBJ databases">
        <title>Investigating the central metabolism of Clostridium thermosuccinogenes.</title>
        <authorList>
            <person name="Koendjbiharie J.G."/>
            <person name="van Kranenburg R."/>
        </authorList>
    </citation>
    <scope>NUCLEOTIDE SEQUENCE [LARGE SCALE GENOMIC DNA]</scope>
    <source>
        <strain evidence="5 6">DSM 5806</strain>
    </source>
</reference>
<dbReference type="GO" id="GO:0003700">
    <property type="term" value="F:DNA-binding transcription factor activity"/>
    <property type="evidence" value="ECO:0007669"/>
    <property type="project" value="InterPro"/>
</dbReference>
<dbReference type="PANTHER" id="PTHR42756:SF1">
    <property type="entry name" value="TRANSCRIPTIONAL REPRESSOR OF EMRAB OPERON"/>
    <property type="match status" value="1"/>
</dbReference>
<dbReference type="PROSITE" id="PS50995">
    <property type="entry name" value="HTH_MARR_2"/>
    <property type="match status" value="1"/>
</dbReference>
<feature type="domain" description="HTH marR-type" evidence="4">
    <location>
        <begin position="1"/>
        <end position="129"/>
    </location>
</feature>
<organism evidence="5 6">
    <name type="scientific">Clostridium thermosuccinogenes</name>
    <dbReference type="NCBI Taxonomy" id="84032"/>
    <lineage>
        <taxon>Bacteria</taxon>
        <taxon>Bacillati</taxon>
        <taxon>Bacillota</taxon>
        <taxon>Clostridia</taxon>
        <taxon>Eubacteriales</taxon>
        <taxon>Clostridiaceae</taxon>
        <taxon>Clostridium</taxon>
    </lineage>
</organism>
<dbReference type="PROSITE" id="PS01117">
    <property type="entry name" value="HTH_MARR_1"/>
    <property type="match status" value="1"/>
</dbReference>
<evidence type="ECO:0000313" key="6">
    <source>
        <dbReference type="Proteomes" id="UP000236151"/>
    </source>
</evidence>
<dbReference type="PANTHER" id="PTHR42756">
    <property type="entry name" value="TRANSCRIPTIONAL REGULATOR, MARR"/>
    <property type="match status" value="1"/>
</dbReference>
<dbReference type="InterPro" id="IPR000835">
    <property type="entry name" value="HTH_MarR-typ"/>
</dbReference>